<dbReference type="EMBL" id="BAAAZY010000005">
    <property type="protein sequence ID" value="GAA4045012.1"/>
    <property type="molecule type" value="Genomic_DNA"/>
</dbReference>
<accession>A0ABP7UJH7</accession>
<protein>
    <submittedName>
        <fullName evidence="3">Uncharacterized protein</fullName>
    </submittedName>
</protein>
<evidence type="ECO:0000256" key="2">
    <source>
        <dbReference type="SAM" id="Phobius"/>
    </source>
</evidence>
<feature type="region of interest" description="Disordered" evidence="1">
    <location>
        <begin position="124"/>
        <end position="143"/>
    </location>
</feature>
<evidence type="ECO:0000313" key="4">
    <source>
        <dbReference type="Proteomes" id="UP001499984"/>
    </source>
</evidence>
<proteinExistence type="predicted"/>
<keyword evidence="4" id="KW-1185">Reference proteome</keyword>
<comment type="caution">
    <text evidence="3">The sequence shown here is derived from an EMBL/GenBank/DDBJ whole genome shotgun (WGS) entry which is preliminary data.</text>
</comment>
<dbReference type="Proteomes" id="UP001499984">
    <property type="component" value="Unassembled WGS sequence"/>
</dbReference>
<feature type="compositionally biased region" description="Polar residues" evidence="1">
    <location>
        <begin position="46"/>
        <end position="60"/>
    </location>
</feature>
<name>A0ABP7UJH7_9ACTN</name>
<feature type="compositionally biased region" description="Low complexity" evidence="1">
    <location>
        <begin position="68"/>
        <end position="79"/>
    </location>
</feature>
<feature type="transmembrane region" description="Helical" evidence="2">
    <location>
        <begin position="99"/>
        <end position="121"/>
    </location>
</feature>
<feature type="region of interest" description="Disordered" evidence="1">
    <location>
        <begin position="35"/>
        <end position="79"/>
    </location>
</feature>
<reference evidence="4" key="1">
    <citation type="journal article" date="2019" name="Int. J. Syst. Evol. Microbiol.">
        <title>The Global Catalogue of Microorganisms (GCM) 10K type strain sequencing project: providing services to taxonomists for standard genome sequencing and annotation.</title>
        <authorList>
            <consortium name="The Broad Institute Genomics Platform"/>
            <consortium name="The Broad Institute Genome Sequencing Center for Infectious Disease"/>
            <person name="Wu L."/>
            <person name="Ma J."/>
        </authorList>
    </citation>
    <scope>NUCLEOTIDE SEQUENCE [LARGE SCALE GENOMIC DNA]</scope>
    <source>
        <strain evidence="4">JCM 16925</strain>
    </source>
</reference>
<gene>
    <name evidence="3" type="ORF">GCM10022233_13160</name>
</gene>
<sequence length="143" mass="14227">MLKNSLPKIVLWTTLGLVFTAGAVSLLALAVVSASDDGPSGGAGSTSWYTTRPPESTDSPRGTEEPTSEPTEPGATPVTVVTQTVVAVPSGGGSDGPGALITAFGSLLSGAAAVGTLLHAVHLSRQNRSAASTEDDARRAPSS</sequence>
<keyword evidence="2" id="KW-1133">Transmembrane helix</keyword>
<organism evidence="3 4">
    <name type="scientific">Streptomyces shaanxiensis</name>
    <dbReference type="NCBI Taxonomy" id="653357"/>
    <lineage>
        <taxon>Bacteria</taxon>
        <taxon>Bacillati</taxon>
        <taxon>Actinomycetota</taxon>
        <taxon>Actinomycetes</taxon>
        <taxon>Kitasatosporales</taxon>
        <taxon>Streptomycetaceae</taxon>
        <taxon>Streptomyces</taxon>
    </lineage>
</organism>
<dbReference type="RefSeq" id="WP_345009524.1">
    <property type="nucleotide sequence ID" value="NZ_BAAAZY010000005.1"/>
</dbReference>
<keyword evidence="2" id="KW-0812">Transmembrane</keyword>
<evidence type="ECO:0000313" key="3">
    <source>
        <dbReference type="EMBL" id="GAA4045012.1"/>
    </source>
</evidence>
<evidence type="ECO:0000256" key="1">
    <source>
        <dbReference type="SAM" id="MobiDB-lite"/>
    </source>
</evidence>
<keyword evidence="2" id="KW-0472">Membrane</keyword>